<keyword evidence="2" id="KW-1133">Transmembrane helix</keyword>
<keyword evidence="4" id="KW-1185">Reference proteome</keyword>
<proteinExistence type="predicted"/>
<feature type="region of interest" description="Disordered" evidence="1">
    <location>
        <begin position="150"/>
        <end position="201"/>
    </location>
</feature>
<organism evidence="3 4">
    <name type="scientific">Aspergillus candidus</name>
    <dbReference type="NCBI Taxonomy" id="41067"/>
    <lineage>
        <taxon>Eukaryota</taxon>
        <taxon>Fungi</taxon>
        <taxon>Dikarya</taxon>
        <taxon>Ascomycota</taxon>
        <taxon>Pezizomycotina</taxon>
        <taxon>Eurotiomycetes</taxon>
        <taxon>Eurotiomycetidae</taxon>
        <taxon>Eurotiales</taxon>
        <taxon>Aspergillaceae</taxon>
        <taxon>Aspergillus</taxon>
        <taxon>Aspergillus subgen. Circumdati</taxon>
    </lineage>
</organism>
<dbReference type="GeneID" id="36526266"/>
<keyword evidence="2" id="KW-0472">Membrane</keyword>
<accession>A0A2I2FP72</accession>
<dbReference type="RefSeq" id="XP_024676432.1">
    <property type="nucleotide sequence ID" value="XM_024819106.1"/>
</dbReference>
<dbReference type="EMBL" id="KZ559117">
    <property type="protein sequence ID" value="PLB42420.1"/>
    <property type="molecule type" value="Genomic_DNA"/>
</dbReference>
<evidence type="ECO:0000256" key="2">
    <source>
        <dbReference type="SAM" id="Phobius"/>
    </source>
</evidence>
<evidence type="ECO:0000256" key="1">
    <source>
        <dbReference type="SAM" id="MobiDB-lite"/>
    </source>
</evidence>
<sequence>MQWWLFERGRCMIYTMNDLWEAIYHFPFPFFYFQVYWVLYSFFYSLVLFFFLSFYFFLFLSWALLVSRAGDPRAIGGYRTSRGDCNRVGSSDSFFALFGCFLPDSLVQPIFHTRHDSIRETLDDHHARWWSHEHLDGITEEERREMRWQKRTANGQNEVPEKPNKKKKKSELMERRSGFRPRGPANDSRQFSRHCDMIPYG</sequence>
<protein>
    <submittedName>
        <fullName evidence="3">Uncharacterized protein</fullName>
    </submittedName>
</protein>
<name>A0A2I2FP72_ASPCN</name>
<keyword evidence="2" id="KW-0812">Transmembrane</keyword>
<dbReference type="Proteomes" id="UP000234585">
    <property type="component" value="Unassembled WGS sequence"/>
</dbReference>
<feature type="transmembrane region" description="Helical" evidence="2">
    <location>
        <begin position="37"/>
        <end position="65"/>
    </location>
</feature>
<reference evidence="3 4" key="1">
    <citation type="submission" date="2017-12" db="EMBL/GenBank/DDBJ databases">
        <authorList>
            <consortium name="DOE Joint Genome Institute"/>
            <person name="Haridas S."/>
            <person name="Kjaerbolling I."/>
            <person name="Vesth T.C."/>
            <person name="Frisvad J.C."/>
            <person name="Nybo J.L."/>
            <person name="Theobald S."/>
            <person name="Kuo A."/>
            <person name="Bowyer P."/>
            <person name="Matsuda Y."/>
            <person name="Mondo S."/>
            <person name="Lyhne E.K."/>
            <person name="Kogle M.E."/>
            <person name="Clum A."/>
            <person name="Lipzen A."/>
            <person name="Salamov A."/>
            <person name="Ngan C.Y."/>
            <person name="Daum C."/>
            <person name="Chiniquy J."/>
            <person name="Barry K."/>
            <person name="LaButti K."/>
            <person name="Simmons B.A."/>
            <person name="Magnuson J.K."/>
            <person name="Mortensen U.H."/>
            <person name="Larsen T.O."/>
            <person name="Grigoriev I.V."/>
            <person name="Baker S.E."/>
            <person name="Andersen M.R."/>
            <person name="Nordberg H.P."/>
            <person name="Cantor M.N."/>
            <person name="Hua S.X."/>
        </authorList>
    </citation>
    <scope>NUCLEOTIDE SEQUENCE [LARGE SCALE GENOMIC DNA]</scope>
    <source>
        <strain evidence="3 4">CBS 102.13</strain>
    </source>
</reference>
<gene>
    <name evidence="3" type="ORF">BDW47DRAFT_470</name>
</gene>
<dbReference type="AlphaFoldDB" id="A0A2I2FP72"/>
<evidence type="ECO:0000313" key="3">
    <source>
        <dbReference type="EMBL" id="PLB42420.1"/>
    </source>
</evidence>
<evidence type="ECO:0000313" key="4">
    <source>
        <dbReference type="Proteomes" id="UP000234585"/>
    </source>
</evidence>